<dbReference type="InterPro" id="IPR013083">
    <property type="entry name" value="Znf_RING/FYVE/PHD"/>
</dbReference>
<dbReference type="PROSITE" id="PS50089">
    <property type="entry name" value="ZF_RING_2"/>
    <property type="match status" value="1"/>
</dbReference>
<reference evidence="2" key="1">
    <citation type="journal article" date="2020" name="Nature">
        <title>Giant virus diversity and host interactions through global metagenomics.</title>
        <authorList>
            <person name="Schulz F."/>
            <person name="Roux S."/>
            <person name="Paez-Espino D."/>
            <person name="Jungbluth S."/>
            <person name="Walsh D.A."/>
            <person name="Denef V.J."/>
            <person name="McMahon K.D."/>
            <person name="Konstantinidis K.T."/>
            <person name="Eloe-Fadrosh E.A."/>
            <person name="Kyrpides N.C."/>
            <person name="Woyke T."/>
        </authorList>
    </citation>
    <scope>NUCLEOTIDE SEQUENCE</scope>
    <source>
        <strain evidence="2">GVMAG-M-3300023179-138</strain>
    </source>
</reference>
<dbReference type="SUPFAM" id="SSF57850">
    <property type="entry name" value="RING/U-box"/>
    <property type="match status" value="1"/>
</dbReference>
<dbReference type="Pfam" id="PF13920">
    <property type="entry name" value="zf-C3HC4_3"/>
    <property type="match status" value="1"/>
</dbReference>
<accession>A0A6C0E7E5</accession>
<dbReference type="InterPro" id="IPR001841">
    <property type="entry name" value="Znf_RING"/>
</dbReference>
<proteinExistence type="predicted"/>
<organism evidence="2">
    <name type="scientific">viral metagenome</name>
    <dbReference type="NCBI Taxonomy" id="1070528"/>
    <lineage>
        <taxon>unclassified sequences</taxon>
        <taxon>metagenomes</taxon>
        <taxon>organismal metagenomes</taxon>
    </lineage>
</organism>
<dbReference type="EMBL" id="MN739743">
    <property type="protein sequence ID" value="QHT24179.1"/>
    <property type="molecule type" value="Genomic_DNA"/>
</dbReference>
<evidence type="ECO:0000313" key="2">
    <source>
        <dbReference type="EMBL" id="QHT24179.1"/>
    </source>
</evidence>
<feature type="domain" description="RING-type" evidence="1">
    <location>
        <begin position="225"/>
        <end position="260"/>
    </location>
</feature>
<sequence length="272" mass="30483">MTESHVSPTLGPMTEAIHNISMRHLNDLGTGEDDRHFLKTWRRNLHDCLTQQNARVIQFLAADASGETDVVTKRCTDILNRYSRPTWSLTSSTRDVALPVGTGDAVAWVTGEIGIAPDVLREHLRRTIKVYTASTTALCAAEGRLEDKLKQLETLVGRVNDLMFMEPTAELSALAGPARAYLDSVFGKLSIEPEYRELIERYKQFSILKNLVNLGAFQKQAVPMCTICMLKGVTHATIPCGHTYCEECSTKQTTLCYICRAQIRDRVRIFFS</sequence>
<protein>
    <recommendedName>
        <fullName evidence="1">RING-type domain-containing protein</fullName>
    </recommendedName>
</protein>
<name>A0A6C0E7E5_9ZZZZ</name>
<dbReference type="Gene3D" id="3.30.40.10">
    <property type="entry name" value="Zinc/RING finger domain, C3HC4 (zinc finger)"/>
    <property type="match status" value="1"/>
</dbReference>
<evidence type="ECO:0000259" key="1">
    <source>
        <dbReference type="PROSITE" id="PS50089"/>
    </source>
</evidence>
<dbReference type="AlphaFoldDB" id="A0A6C0E7E5"/>